<evidence type="ECO:0000313" key="1">
    <source>
        <dbReference type="EMBL" id="CAF4455983.1"/>
    </source>
</evidence>
<comment type="caution">
    <text evidence="1">The sequence shown here is derived from an EMBL/GenBank/DDBJ whole genome shotgun (WGS) entry which is preliminary data.</text>
</comment>
<gene>
    <name evidence="1" type="ORF">OKA104_LOCUS54418</name>
</gene>
<sequence length="112" mass="13150">MCTYTLSSVPTSFSDYYFEYDWCKHWYSRQCTTKTNRFSISTHTIGSWNYDMNHAEAFHPQKLYSSTCDSLCPTKDSQQDYICQMCDDGRTMGIDLTCINCWAAYDYSLIQI</sequence>
<dbReference type="Proteomes" id="UP000663881">
    <property type="component" value="Unassembled WGS sequence"/>
</dbReference>
<proteinExistence type="predicted"/>
<dbReference type="EMBL" id="CAJOAY010036233">
    <property type="protein sequence ID" value="CAF4455983.1"/>
    <property type="molecule type" value="Genomic_DNA"/>
</dbReference>
<reference evidence="1" key="1">
    <citation type="submission" date="2021-02" db="EMBL/GenBank/DDBJ databases">
        <authorList>
            <person name="Nowell W R."/>
        </authorList>
    </citation>
    <scope>NUCLEOTIDE SEQUENCE</scope>
</reference>
<evidence type="ECO:0000313" key="2">
    <source>
        <dbReference type="Proteomes" id="UP000663881"/>
    </source>
</evidence>
<dbReference type="AlphaFoldDB" id="A0A820SCP4"/>
<feature type="non-terminal residue" evidence="1">
    <location>
        <position position="112"/>
    </location>
</feature>
<protein>
    <submittedName>
        <fullName evidence="1">Uncharacterized protein</fullName>
    </submittedName>
</protein>
<organism evidence="1 2">
    <name type="scientific">Adineta steineri</name>
    <dbReference type="NCBI Taxonomy" id="433720"/>
    <lineage>
        <taxon>Eukaryota</taxon>
        <taxon>Metazoa</taxon>
        <taxon>Spiralia</taxon>
        <taxon>Gnathifera</taxon>
        <taxon>Rotifera</taxon>
        <taxon>Eurotatoria</taxon>
        <taxon>Bdelloidea</taxon>
        <taxon>Adinetida</taxon>
        <taxon>Adinetidae</taxon>
        <taxon>Adineta</taxon>
    </lineage>
</organism>
<accession>A0A820SCP4</accession>
<name>A0A820SCP4_9BILA</name>